<organism evidence="6 7">
    <name type="scientific">Nocardioides bigeumensis</name>
    <dbReference type="NCBI Taxonomy" id="433657"/>
    <lineage>
        <taxon>Bacteria</taxon>
        <taxon>Bacillati</taxon>
        <taxon>Actinomycetota</taxon>
        <taxon>Actinomycetes</taxon>
        <taxon>Propionibacteriales</taxon>
        <taxon>Nocardioidaceae</taxon>
        <taxon>Nocardioides</taxon>
    </lineage>
</organism>
<comment type="caution">
    <text evidence="6">The sequence shown here is derived from an EMBL/GenBank/DDBJ whole genome shotgun (WGS) entry which is preliminary data.</text>
</comment>
<evidence type="ECO:0000256" key="4">
    <source>
        <dbReference type="PROSITE-ProRule" id="PRU00335"/>
    </source>
</evidence>
<protein>
    <recommendedName>
        <fullName evidence="5">HTH tetR-type domain-containing protein</fullName>
    </recommendedName>
</protein>
<dbReference type="RefSeq" id="WP_344305427.1">
    <property type="nucleotide sequence ID" value="NZ_BAAAQQ010000013.1"/>
</dbReference>
<feature type="DNA-binding region" description="H-T-H motif" evidence="4">
    <location>
        <begin position="30"/>
        <end position="49"/>
    </location>
</feature>
<dbReference type="PROSITE" id="PS50977">
    <property type="entry name" value="HTH_TETR_2"/>
    <property type="match status" value="1"/>
</dbReference>
<sequence length="185" mass="19657">MTTGRSARTRALLQETALGLFAEQGYDETTVEQIARAAGVSHMTFFRHFATKDAVVLDDGFDPAIAGAVAATEASLPPLTRVCDGLRAALDHVDVPADDVRRRVRIASQHPTLRMGMYANTEATREAIVGVLREDGADELAARVAAAAVLAALTVALQEWSLSDDKTPMSSRLRAALAVVDGEAL</sequence>
<evidence type="ECO:0000313" key="6">
    <source>
        <dbReference type="EMBL" id="GAA2133088.1"/>
    </source>
</evidence>
<evidence type="ECO:0000313" key="7">
    <source>
        <dbReference type="Proteomes" id="UP001500575"/>
    </source>
</evidence>
<evidence type="ECO:0000256" key="3">
    <source>
        <dbReference type="ARBA" id="ARBA00023163"/>
    </source>
</evidence>
<keyword evidence="1" id="KW-0805">Transcription regulation</keyword>
<name>A0ABN2YVI1_9ACTN</name>
<dbReference type="SUPFAM" id="SSF46689">
    <property type="entry name" value="Homeodomain-like"/>
    <property type="match status" value="1"/>
</dbReference>
<dbReference type="PANTHER" id="PTHR30055:SF238">
    <property type="entry name" value="MYCOFACTOCIN BIOSYNTHESIS TRANSCRIPTIONAL REGULATOR MFTR-RELATED"/>
    <property type="match status" value="1"/>
</dbReference>
<reference evidence="6 7" key="1">
    <citation type="journal article" date="2019" name="Int. J. Syst. Evol. Microbiol.">
        <title>The Global Catalogue of Microorganisms (GCM) 10K type strain sequencing project: providing services to taxonomists for standard genome sequencing and annotation.</title>
        <authorList>
            <consortium name="The Broad Institute Genomics Platform"/>
            <consortium name="The Broad Institute Genome Sequencing Center for Infectious Disease"/>
            <person name="Wu L."/>
            <person name="Ma J."/>
        </authorList>
    </citation>
    <scope>NUCLEOTIDE SEQUENCE [LARGE SCALE GENOMIC DNA]</scope>
    <source>
        <strain evidence="6 7">JCM 16021</strain>
    </source>
</reference>
<evidence type="ECO:0000256" key="1">
    <source>
        <dbReference type="ARBA" id="ARBA00023015"/>
    </source>
</evidence>
<dbReference type="PANTHER" id="PTHR30055">
    <property type="entry name" value="HTH-TYPE TRANSCRIPTIONAL REGULATOR RUTR"/>
    <property type="match status" value="1"/>
</dbReference>
<keyword evidence="2 4" id="KW-0238">DNA-binding</keyword>
<dbReference type="Gene3D" id="1.10.10.60">
    <property type="entry name" value="Homeodomain-like"/>
    <property type="match status" value="1"/>
</dbReference>
<dbReference type="InterPro" id="IPR001647">
    <property type="entry name" value="HTH_TetR"/>
</dbReference>
<accession>A0ABN2YVI1</accession>
<dbReference type="Proteomes" id="UP001500575">
    <property type="component" value="Unassembled WGS sequence"/>
</dbReference>
<keyword evidence="3" id="KW-0804">Transcription</keyword>
<feature type="domain" description="HTH tetR-type" evidence="5">
    <location>
        <begin position="7"/>
        <end position="67"/>
    </location>
</feature>
<gene>
    <name evidence="6" type="ORF">GCM10009843_38250</name>
</gene>
<evidence type="ECO:0000259" key="5">
    <source>
        <dbReference type="PROSITE" id="PS50977"/>
    </source>
</evidence>
<dbReference type="Pfam" id="PF17754">
    <property type="entry name" value="TetR_C_14"/>
    <property type="match status" value="1"/>
</dbReference>
<evidence type="ECO:0000256" key="2">
    <source>
        <dbReference type="ARBA" id="ARBA00023125"/>
    </source>
</evidence>
<dbReference type="InterPro" id="IPR041347">
    <property type="entry name" value="MftR_C"/>
</dbReference>
<dbReference type="Pfam" id="PF00440">
    <property type="entry name" value="TetR_N"/>
    <property type="match status" value="1"/>
</dbReference>
<keyword evidence="7" id="KW-1185">Reference proteome</keyword>
<dbReference type="PRINTS" id="PR00455">
    <property type="entry name" value="HTHTETR"/>
</dbReference>
<dbReference type="InterPro" id="IPR050109">
    <property type="entry name" value="HTH-type_TetR-like_transc_reg"/>
</dbReference>
<dbReference type="InterPro" id="IPR009057">
    <property type="entry name" value="Homeodomain-like_sf"/>
</dbReference>
<dbReference type="Gene3D" id="1.10.357.10">
    <property type="entry name" value="Tetracycline Repressor, domain 2"/>
    <property type="match status" value="1"/>
</dbReference>
<dbReference type="EMBL" id="BAAAQQ010000013">
    <property type="protein sequence ID" value="GAA2133088.1"/>
    <property type="molecule type" value="Genomic_DNA"/>
</dbReference>
<proteinExistence type="predicted"/>